<dbReference type="Proteomes" id="UP000887561">
    <property type="component" value="Unplaced"/>
</dbReference>
<dbReference type="Pfam" id="PF04992">
    <property type="entry name" value="RNA_pol_Rpb1_6"/>
    <property type="match status" value="1"/>
</dbReference>
<protein>
    <recommendedName>
        <fullName evidence="1">DNA-directed RNA polymerase</fullName>
        <ecNumber evidence="1">2.7.7.6</ecNumber>
    </recommendedName>
</protein>
<proteinExistence type="predicted"/>
<dbReference type="GO" id="GO:0005665">
    <property type="term" value="C:RNA polymerase II, core complex"/>
    <property type="evidence" value="ECO:0007669"/>
    <property type="project" value="TreeGrafter"/>
</dbReference>
<dbReference type="InterPro" id="IPR038120">
    <property type="entry name" value="Rpb1_funnel_sf"/>
</dbReference>
<sequence length="657" mass="74397">GLGDTIADQATYRDIQETIRKAKQDVINIIEDAHNDKLEPSPGNTLRQTFENAVNRILNDARDRTGASAQKSLSEANNFKSMVVAGSKGSKINISQVIACVGQQNVEGKRIPFGFRHRTLPHFIKDDYGPESRGFVENSYLAGLTPSEFFFHAMGGREGLIDTAVKTAETGYIQRRLIKAMESVMINYDGTVRNSVGSVMQLRYGEDGLDGMWVEDQNLPALKPNNMLFEREFKLDLSNEKQLRRLYTENVIKQITNSAEALKIVEDEWRQLQVDRQTLRQIFPRPSVKIYLPCNLNRFIKNAQKVFHVNLRQPVDLSPIKVIEGVRDLSKKLVIVSGEDSISKQAQENATILMNILLRSMLCSLKMAKQHKLNEEAFEWLLGEIETRFCTAIVQPGEMVGALAAQSLGEPATQMTLNTFHYAGVSAKNVTLGVPRLKEIINVSKKPKTPSLTVFLKGLAAKDAEKAKDVLCRLEHCTLRKVTANTAIYYDPDPRNTCIEEDQDWVNIFYEMPDFDPSNASPWLLRLELDRKRMVDKKLSMEAVAERINQSFKDDLQVIYTDDNADKLVFHLRLSNASSDKEGEDQLDKMEDDQLLRALEQNMLSDLTLQGIESIAKVYMHKPMTDDKKRVTITSEGEFHMHPEWLLETDGTALLKV</sequence>
<name>A0A915MZC3_MELJA</name>
<dbReference type="InterPro" id="IPR007073">
    <property type="entry name" value="RNA_pol_Rpb1_7"/>
</dbReference>
<feature type="domain" description="RNA polymerase Rpb1" evidence="9">
    <location>
        <begin position="31"/>
        <end position="136"/>
    </location>
</feature>
<dbReference type="PANTHER" id="PTHR19376">
    <property type="entry name" value="DNA-DIRECTED RNA POLYMERASE"/>
    <property type="match status" value="1"/>
</dbReference>
<dbReference type="FunFam" id="3.30.1360.140:FF:000001">
    <property type="entry name" value="DNA-directed RNA polymerase subunit"/>
    <property type="match status" value="1"/>
</dbReference>
<evidence type="ECO:0000313" key="11">
    <source>
        <dbReference type="WBParaSite" id="scaffold6840_cov183.g11320"/>
    </source>
</evidence>
<evidence type="ECO:0000256" key="1">
    <source>
        <dbReference type="ARBA" id="ARBA00012418"/>
    </source>
</evidence>
<evidence type="ECO:0000259" key="6">
    <source>
        <dbReference type="Pfam" id="PF04990"/>
    </source>
</evidence>
<feature type="domain" description="RNA polymerase Rpb1" evidence="7">
    <location>
        <begin position="209"/>
        <end position="391"/>
    </location>
</feature>
<accession>A0A915MZC3</accession>
<dbReference type="Pfam" id="PF04990">
    <property type="entry name" value="RNA_pol_Rpb1_7"/>
    <property type="match status" value="1"/>
</dbReference>
<evidence type="ECO:0000256" key="4">
    <source>
        <dbReference type="ARBA" id="ARBA00022695"/>
    </source>
</evidence>
<evidence type="ECO:0000259" key="9">
    <source>
        <dbReference type="Pfam" id="PF05000"/>
    </source>
</evidence>
<keyword evidence="4" id="KW-0548">Nucleotidyltransferase</keyword>
<dbReference type="GO" id="GO:0006351">
    <property type="term" value="P:DNA-templated transcription"/>
    <property type="evidence" value="ECO:0007669"/>
    <property type="project" value="InterPro"/>
</dbReference>
<dbReference type="GO" id="GO:0003899">
    <property type="term" value="F:DNA-directed RNA polymerase activity"/>
    <property type="evidence" value="ECO:0007669"/>
    <property type="project" value="UniProtKB-EC"/>
</dbReference>
<dbReference type="InterPro" id="IPR038593">
    <property type="entry name" value="RNA_pol_Rpb1_7_sf"/>
</dbReference>
<dbReference type="GO" id="GO:0003677">
    <property type="term" value="F:DNA binding"/>
    <property type="evidence" value="ECO:0007669"/>
    <property type="project" value="InterPro"/>
</dbReference>
<reference evidence="11" key="1">
    <citation type="submission" date="2022-11" db="UniProtKB">
        <authorList>
            <consortium name="WormBaseParasite"/>
        </authorList>
    </citation>
    <scope>IDENTIFICATION</scope>
</reference>
<dbReference type="EC" id="2.7.7.6" evidence="1"/>
<evidence type="ECO:0000256" key="5">
    <source>
        <dbReference type="ARBA" id="ARBA00023163"/>
    </source>
</evidence>
<dbReference type="Gene3D" id="6.10.250.2940">
    <property type="match status" value="1"/>
</dbReference>
<dbReference type="InterPro" id="IPR007083">
    <property type="entry name" value="RNA_pol_Rpb1_4"/>
</dbReference>
<feature type="domain" description="RNA polymerase Rpb1" evidence="6">
    <location>
        <begin position="477"/>
        <end position="610"/>
    </location>
</feature>
<keyword evidence="3" id="KW-0808">Transferase</keyword>
<evidence type="ECO:0000256" key="2">
    <source>
        <dbReference type="ARBA" id="ARBA00022478"/>
    </source>
</evidence>
<dbReference type="PANTHER" id="PTHR19376:SF37">
    <property type="entry name" value="DNA-DIRECTED RNA POLYMERASE II SUBUNIT RPB1"/>
    <property type="match status" value="1"/>
</dbReference>
<feature type="domain" description="RNA polymerase Rpb1" evidence="8">
    <location>
        <begin position="143"/>
        <end position="656"/>
    </location>
</feature>
<dbReference type="WBParaSite" id="scaffold6840_cov183.g11320">
    <property type="protein sequence ID" value="scaffold6840_cov183.g11320"/>
    <property type="gene ID" value="scaffold6840_cov183.g11320"/>
</dbReference>
<evidence type="ECO:0000259" key="8">
    <source>
        <dbReference type="Pfam" id="PF04998"/>
    </source>
</evidence>
<dbReference type="InterPro" id="IPR007081">
    <property type="entry name" value="RNA_pol_Rpb1_5"/>
</dbReference>
<dbReference type="Pfam" id="PF05000">
    <property type="entry name" value="RNA_pol_Rpb1_4"/>
    <property type="match status" value="1"/>
</dbReference>
<evidence type="ECO:0000313" key="10">
    <source>
        <dbReference type="Proteomes" id="UP000887561"/>
    </source>
</evidence>
<evidence type="ECO:0000259" key="7">
    <source>
        <dbReference type="Pfam" id="PF04992"/>
    </source>
</evidence>
<evidence type="ECO:0000256" key="3">
    <source>
        <dbReference type="ARBA" id="ARBA00022679"/>
    </source>
</evidence>
<keyword evidence="5" id="KW-0804">Transcription</keyword>
<organism evidence="10 11">
    <name type="scientific">Meloidogyne javanica</name>
    <name type="common">Root-knot nematode worm</name>
    <dbReference type="NCBI Taxonomy" id="6303"/>
    <lineage>
        <taxon>Eukaryota</taxon>
        <taxon>Metazoa</taxon>
        <taxon>Ecdysozoa</taxon>
        <taxon>Nematoda</taxon>
        <taxon>Chromadorea</taxon>
        <taxon>Rhabditida</taxon>
        <taxon>Tylenchina</taxon>
        <taxon>Tylenchomorpha</taxon>
        <taxon>Tylenchoidea</taxon>
        <taxon>Meloidogynidae</taxon>
        <taxon>Meloidogyninae</taxon>
        <taxon>Meloidogyne</taxon>
        <taxon>Meloidogyne incognita group</taxon>
    </lineage>
</organism>
<dbReference type="Gene3D" id="3.30.1360.140">
    <property type="match status" value="1"/>
</dbReference>
<dbReference type="Gene3D" id="1.10.132.30">
    <property type="match status" value="1"/>
</dbReference>
<dbReference type="AlphaFoldDB" id="A0A915MZC3"/>
<dbReference type="FunFam" id="1.10.132.30:FF:000001">
    <property type="entry name" value="DNA-directed RNA polymerase subunit"/>
    <property type="match status" value="1"/>
</dbReference>
<dbReference type="Gene3D" id="6.20.50.80">
    <property type="match status" value="1"/>
</dbReference>
<dbReference type="InterPro" id="IPR045867">
    <property type="entry name" value="DNA-dir_RpoC_beta_prime"/>
</dbReference>
<dbReference type="Pfam" id="PF04998">
    <property type="entry name" value="RNA_pol_Rpb1_5"/>
    <property type="match status" value="1"/>
</dbReference>
<dbReference type="InterPro" id="IPR007075">
    <property type="entry name" value="RNA_pol_Rpb1_6"/>
</dbReference>
<dbReference type="SUPFAM" id="SSF64484">
    <property type="entry name" value="beta and beta-prime subunits of DNA dependent RNA-polymerase"/>
    <property type="match status" value="1"/>
</dbReference>
<keyword evidence="10" id="KW-1185">Reference proteome</keyword>
<keyword evidence="2" id="KW-0240">DNA-directed RNA polymerase</keyword>